<dbReference type="PANTHER" id="PTHR38008">
    <property type="entry name" value="HEMOLYSIN-RELATED"/>
    <property type="match status" value="1"/>
</dbReference>
<dbReference type="EMBL" id="PFFQ01000012">
    <property type="protein sequence ID" value="PIW18462.1"/>
    <property type="molecule type" value="Genomic_DNA"/>
</dbReference>
<evidence type="ECO:0000313" key="3">
    <source>
        <dbReference type="Proteomes" id="UP000231019"/>
    </source>
</evidence>
<evidence type="ECO:0000256" key="1">
    <source>
        <dbReference type="SAM" id="Phobius"/>
    </source>
</evidence>
<dbReference type="PROSITE" id="PS51257">
    <property type="entry name" value="PROKAR_LIPOPROTEIN"/>
    <property type="match status" value="1"/>
</dbReference>
<dbReference type="InterPro" id="IPR005590">
    <property type="entry name" value="DUF333"/>
</dbReference>
<accession>A0A2M7G8N0</accession>
<sequence length="105" mass="11550">MLPIYRPMLPFVKPFLNPFGLSLALIIGCTPVIVIGPSGKSNTPPANTAGIANPASVFCTSNNGRLEIRRETLGEAGYCIFTDRSYCEEWSYYRGECKPGQKFDL</sequence>
<dbReference type="Pfam" id="PF03891">
    <property type="entry name" value="DUF333"/>
    <property type="match status" value="1"/>
</dbReference>
<dbReference type="AlphaFoldDB" id="A0A2M7G8N0"/>
<feature type="transmembrane region" description="Helical" evidence="1">
    <location>
        <begin position="15"/>
        <end position="35"/>
    </location>
</feature>
<gene>
    <name evidence="2" type="ORF">COW36_04005</name>
</gene>
<keyword evidence="1" id="KW-1133">Transmembrane helix</keyword>
<reference evidence="2 3" key="1">
    <citation type="submission" date="2017-09" db="EMBL/GenBank/DDBJ databases">
        <title>Depth-based differentiation of microbial function through sediment-hosted aquifers and enrichment of novel symbionts in the deep terrestrial subsurface.</title>
        <authorList>
            <person name="Probst A.J."/>
            <person name="Ladd B."/>
            <person name="Jarett J.K."/>
            <person name="Geller-Mcgrath D.E."/>
            <person name="Sieber C.M."/>
            <person name="Emerson J.B."/>
            <person name="Anantharaman K."/>
            <person name="Thomas B.C."/>
            <person name="Malmstrom R."/>
            <person name="Stieglmeier M."/>
            <person name="Klingl A."/>
            <person name="Woyke T."/>
            <person name="Ryan C.M."/>
            <person name="Banfield J.F."/>
        </authorList>
    </citation>
    <scope>NUCLEOTIDE SEQUENCE [LARGE SCALE GENOMIC DNA]</scope>
    <source>
        <strain evidence="2">CG17_big_fil_post_rev_8_21_14_2_50_48_46</strain>
    </source>
</reference>
<proteinExistence type="predicted"/>
<keyword evidence="1" id="KW-0472">Membrane</keyword>
<protein>
    <recommendedName>
        <fullName evidence="4">DUF333 domain-containing protein</fullName>
    </recommendedName>
</protein>
<organism evidence="2 3">
    <name type="scientific">bacterium (Candidatus Blackallbacteria) CG17_big_fil_post_rev_8_21_14_2_50_48_46</name>
    <dbReference type="NCBI Taxonomy" id="2014261"/>
    <lineage>
        <taxon>Bacteria</taxon>
        <taxon>Candidatus Blackallbacteria</taxon>
    </lineage>
</organism>
<comment type="caution">
    <text evidence="2">The sequence shown here is derived from an EMBL/GenBank/DDBJ whole genome shotgun (WGS) entry which is preliminary data.</text>
</comment>
<name>A0A2M7G8N0_9BACT</name>
<dbReference type="PANTHER" id="PTHR38008:SF2">
    <property type="entry name" value="HEMOLYSIN"/>
    <property type="match status" value="1"/>
</dbReference>
<dbReference type="Proteomes" id="UP000231019">
    <property type="component" value="Unassembled WGS sequence"/>
</dbReference>
<evidence type="ECO:0008006" key="4">
    <source>
        <dbReference type="Google" id="ProtNLM"/>
    </source>
</evidence>
<evidence type="ECO:0000313" key="2">
    <source>
        <dbReference type="EMBL" id="PIW18462.1"/>
    </source>
</evidence>
<keyword evidence="1" id="KW-0812">Transmembrane</keyword>